<dbReference type="HOGENOM" id="CLU_1577103_0_0_10"/>
<accession>A0A069QHY6</accession>
<proteinExistence type="predicted"/>
<organism evidence="1 2">
    <name type="scientific">Hoylesella loescheii DSM 19665 = JCM 12249 = ATCC 15930</name>
    <dbReference type="NCBI Taxonomy" id="1122985"/>
    <lineage>
        <taxon>Bacteria</taxon>
        <taxon>Pseudomonadati</taxon>
        <taxon>Bacteroidota</taxon>
        <taxon>Bacteroidia</taxon>
        <taxon>Bacteroidales</taxon>
        <taxon>Prevotellaceae</taxon>
        <taxon>Hoylesella</taxon>
    </lineage>
</organism>
<dbReference type="AlphaFoldDB" id="A0A069QHY6"/>
<evidence type="ECO:0000313" key="2">
    <source>
        <dbReference type="Proteomes" id="UP000027442"/>
    </source>
</evidence>
<dbReference type="EMBL" id="JNGW01000098">
    <property type="protein sequence ID" value="KDR51624.1"/>
    <property type="molecule type" value="Genomic_DNA"/>
</dbReference>
<gene>
    <name evidence="1" type="ORF">HMPREF1991_02346</name>
</gene>
<sequence length="170" mass="18930">MIRNAFYFIACAFALVIIGCTGEKQVADGAIKLDNFTHSSCKKLTGTVPMDNVGKPIPTDGEYIEYEADNDGNLIIKHVNAVFNCRPESLRASLTEVDGEITLNETEVDGQADCFCPYDLNFKIGKLTNRKYTLTVLQNSKAHKKFSFEYRKGLRGKVVIRVGTPIEKDI</sequence>
<dbReference type="PROSITE" id="PS51257">
    <property type="entry name" value="PROKAR_LIPOPROTEIN"/>
    <property type="match status" value="1"/>
</dbReference>
<reference evidence="1 2" key="1">
    <citation type="submission" date="2013-08" db="EMBL/GenBank/DDBJ databases">
        <authorList>
            <person name="Weinstock G."/>
            <person name="Sodergren E."/>
            <person name="Wylie T."/>
            <person name="Fulton L."/>
            <person name="Fulton R."/>
            <person name="Fronick C."/>
            <person name="O'Laughlin M."/>
            <person name="Godfrey J."/>
            <person name="Miner T."/>
            <person name="Herter B."/>
            <person name="Appelbaum E."/>
            <person name="Cordes M."/>
            <person name="Lek S."/>
            <person name="Wollam A."/>
            <person name="Pepin K.H."/>
            <person name="Palsikar V.B."/>
            <person name="Mitreva M."/>
            <person name="Wilson R.K."/>
        </authorList>
    </citation>
    <scope>NUCLEOTIDE SEQUENCE [LARGE SCALE GENOMIC DNA]</scope>
    <source>
        <strain evidence="1 2">ATCC 15930</strain>
    </source>
</reference>
<dbReference type="Proteomes" id="UP000027442">
    <property type="component" value="Unassembled WGS sequence"/>
</dbReference>
<protein>
    <submittedName>
        <fullName evidence="1">Uncharacterized protein</fullName>
    </submittedName>
</protein>
<dbReference type="PATRIC" id="fig|1122985.7.peg.2432"/>
<evidence type="ECO:0000313" key="1">
    <source>
        <dbReference type="EMBL" id="KDR51624.1"/>
    </source>
</evidence>
<keyword evidence="2" id="KW-1185">Reference proteome</keyword>
<comment type="caution">
    <text evidence="1">The sequence shown here is derived from an EMBL/GenBank/DDBJ whole genome shotgun (WGS) entry which is preliminary data.</text>
</comment>
<name>A0A069QHY6_HOYLO</name>